<dbReference type="GO" id="GO:0006508">
    <property type="term" value="P:proteolysis"/>
    <property type="evidence" value="ECO:0007669"/>
    <property type="project" value="UniProtKB-KW"/>
</dbReference>
<dbReference type="RefSeq" id="WP_084275022.1">
    <property type="nucleotide sequence ID" value="NZ_FWWZ01000001.1"/>
</dbReference>
<evidence type="ECO:0000256" key="5">
    <source>
        <dbReference type="ARBA" id="ARBA00022750"/>
    </source>
</evidence>
<dbReference type="Proteomes" id="UP000192602">
    <property type="component" value="Unassembled WGS sequence"/>
</dbReference>
<accession>A0A1W1WRB6</accession>
<evidence type="ECO:0000256" key="10">
    <source>
        <dbReference type="RuleBase" id="RU000594"/>
    </source>
</evidence>
<evidence type="ECO:0000256" key="7">
    <source>
        <dbReference type="ARBA" id="ARBA00022989"/>
    </source>
</evidence>
<dbReference type="GO" id="GO:0005886">
    <property type="term" value="C:plasma membrane"/>
    <property type="evidence" value="ECO:0007669"/>
    <property type="project" value="UniProtKB-SubCell"/>
</dbReference>
<evidence type="ECO:0000313" key="12">
    <source>
        <dbReference type="EMBL" id="SMC08759.1"/>
    </source>
</evidence>
<dbReference type="GO" id="GO:0004190">
    <property type="term" value="F:aspartic-type endopeptidase activity"/>
    <property type="evidence" value="ECO:0007669"/>
    <property type="project" value="UniProtKB-UniRule"/>
</dbReference>
<protein>
    <recommendedName>
        <fullName evidence="9">Lipoprotein signal peptidase</fullName>
        <ecNumber evidence="9">3.4.23.36</ecNumber>
    </recommendedName>
    <alternativeName>
        <fullName evidence="9">Prolipoprotein signal peptidase</fullName>
    </alternativeName>
    <alternativeName>
        <fullName evidence="9">Signal peptidase II</fullName>
        <shortName evidence="9">SPase II</shortName>
    </alternativeName>
</protein>
<evidence type="ECO:0000256" key="9">
    <source>
        <dbReference type="HAMAP-Rule" id="MF_00161"/>
    </source>
</evidence>
<dbReference type="Pfam" id="PF01252">
    <property type="entry name" value="Peptidase_A8"/>
    <property type="match status" value="1"/>
</dbReference>
<dbReference type="NCBIfam" id="TIGR00077">
    <property type="entry name" value="lspA"/>
    <property type="match status" value="1"/>
</dbReference>
<evidence type="ECO:0000256" key="8">
    <source>
        <dbReference type="ARBA" id="ARBA00023136"/>
    </source>
</evidence>
<reference evidence="13" key="1">
    <citation type="submission" date="2017-04" db="EMBL/GenBank/DDBJ databases">
        <authorList>
            <person name="Varghese N."/>
            <person name="Submissions S."/>
        </authorList>
    </citation>
    <scope>NUCLEOTIDE SEQUENCE [LARGE SCALE GENOMIC DNA]</scope>
    <source>
        <strain evidence="13">DSM 16512</strain>
    </source>
</reference>
<feature type="transmembrane region" description="Helical" evidence="9">
    <location>
        <begin position="46"/>
        <end position="74"/>
    </location>
</feature>
<dbReference type="AlphaFoldDB" id="A0A1W1WRB6"/>
<feature type="active site" evidence="9">
    <location>
        <position position="125"/>
    </location>
</feature>
<evidence type="ECO:0000313" key="13">
    <source>
        <dbReference type="Proteomes" id="UP000192602"/>
    </source>
</evidence>
<name>A0A1W1WRB6_9BACT</name>
<dbReference type="PROSITE" id="PS00855">
    <property type="entry name" value="SPASE_II"/>
    <property type="match status" value="1"/>
</dbReference>
<dbReference type="PANTHER" id="PTHR33695:SF1">
    <property type="entry name" value="LIPOPROTEIN SIGNAL PEPTIDASE"/>
    <property type="match status" value="1"/>
</dbReference>
<sequence length="143" mass="16804">MRFMFAFILMVAGVFFIDRAIKDLFLQGFYWESRCITLGYVLNKGVAFSMFAFLGTSLKWILLVLVIGAFIYVWHERMLQFHPLLFGILFGAALGNLYDRFVYGGVIDYVYWHCWFDFAIFNFADVMIDVAVGLLIYLHFRKK</sequence>
<comment type="function">
    <text evidence="9 10">This protein specifically catalyzes the removal of signal peptides from prolipoproteins.</text>
</comment>
<gene>
    <name evidence="9" type="primary">lspA</name>
    <name evidence="12" type="ORF">SAMN05660197_0525</name>
</gene>
<dbReference type="OrthoDB" id="9810259at2"/>
<dbReference type="PRINTS" id="PR00781">
    <property type="entry name" value="LIPOSIGPTASE"/>
</dbReference>
<keyword evidence="7 9" id="KW-1133">Transmembrane helix</keyword>
<comment type="similarity">
    <text evidence="1 9 11">Belongs to the peptidase A8 family.</text>
</comment>
<keyword evidence="3 9" id="KW-0645">Protease</keyword>
<evidence type="ECO:0000256" key="2">
    <source>
        <dbReference type="ARBA" id="ARBA00022475"/>
    </source>
</evidence>
<keyword evidence="5 9" id="KW-0064">Aspartyl protease</keyword>
<dbReference type="HAMAP" id="MF_00161">
    <property type="entry name" value="LspA"/>
    <property type="match status" value="1"/>
</dbReference>
<dbReference type="PANTHER" id="PTHR33695">
    <property type="entry name" value="LIPOPROTEIN SIGNAL PEPTIDASE"/>
    <property type="match status" value="1"/>
</dbReference>
<keyword evidence="6 9" id="KW-0378">Hydrolase</keyword>
<keyword evidence="13" id="KW-1185">Reference proteome</keyword>
<evidence type="ECO:0000256" key="6">
    <source>
        <dbReference type="ARBA" id="ARBA00022801"/>
    </source>
</evidence>
<dbReference type="InterPro" id="IPR001872">
    <property type="entry name" value="Peptidase_A8"/>
</dbReference>
<proteinExistence type="inferred from homology"/>
<comment type="catalytic activity">
    <reaction evidence="9 10">
        <text>Release of signal peptides from bacterial membrane prolipoproteins. Hydrolyzes -Xaa-Yaa-Zaa-|-(S,diacylglyceryl)Cys-, in which Xaa is hydrophobic (preferably Leu), and Yaa (Ala or Ser) and Zaa (Gly or Ala) have small, neutral side chains.</text>
        <dbReference type="EC" id="3.4.23.36"/>
    </reaction>
</comment>
<feature type="transmembrane region" description="Helical" evidence="9">
    <location>
        <begin position="81"/>
        <end position="98"/>
    </location>
</feature>
<evidence type="ECO:0000256" key="4">
    <source>
        <dbReference type="ARBA" id="ARBA00022692"/>
    </source>
</evidence>
<dbReference type="STRING" id="1069081.SAMN05660197_0525"/>
<keyword evidence="4 9" id="KW-0812">Transmembrane</keyword>
<dbReference type="EMBL" id="FWWZ01000001">
    <property type="protein sequence ID" value="SMC08759.1"/>
    <property type="molecule type" value="Genomic_DNA"/>
</dbReference>
<dbReference type="EC" id="3.4.23.36" evidence="9"/>
<evidence type="ECO:0000256" key="1">
    <source>
        <dbReference type="ARBA" id="ARBA00006139"/>
    </source>
</evidence>
<evidence type="ECO:0000256" key="11">
    <source>
        <dbReference type="RuleBase" id="RU004181"/>
    </source>
</evidence>
<comment type="caution">
    <text evidence="9">Lacks conserved residue(s) required for the propagation of feature annotation.</text>
</comment>
<feature type="active site" evidence="9">
    <location>
        <position position="108"/>
    </location>
</feature>
<comment type="subcellular location">
    <subcellularLocation>
        <location evidence="9">Cell membrane</location>
        <topology evidence="9">Multi-pass membrane protein</topology>
    </subcellularLocation>
</comment>
<dbReference type="UniPathway" id="UPA00665"/>
<organism evidence="12 13">
    <name type="scientific">Nitratiruptor tergarcus DSM 16512</name>
    <dbReference type="NCBI Taxonomy" id="1069081"/>
    <lineage>
        <taxon>Bacteria</taxon>
        <taxon>Pseudomonadati</taxon>
        <taxon>Campylobacterota</taxon>
        <taxon>Epsilonproteobacteria</taxon>
        <taxon>Nautiliales</taxon>
        <taxon>Nitratiruptoraceae</taxon>
        <taxon>Nitratiruptor</taxon>
    </lineage>
</organism>
<keyword evidence="2 9" id="KW-1003">Cell membrane</keyword>
<evidence type="ECO:0000256" key="3">
    <source>
        <dbReference type="ARBA" id="ARBA00022670"/>
    </source>
</evidence>
<comment type="pathway">
    <text evidence="9">Protein modification; lipoprotein biosynthesis (signal peptide cleavage).</text>
</comment>
<keyword evidence="8 9" id="KW-0472">Membrane</keyword>
<feature type="transmembrane region" description="Helical" evidence="9">
    <location>
        <begin position="118"/>
        <end position="140"/>
    </location>
</feature>